<keyword evidence="4" id="KW-0509">mRNA transport</keyword>
<keyword evidence="8" id="KW-0906">Nuclear pore complex</keyword>
<keyword evidence="6" id="KW-0007">Acetylation</keyword>
<proteinExistence type="predicted"/>
<dbReference type="Pfam" id="PF00638">
    <property type="entry name" value="Ran_BP1"/>
    <property type="match status" value="1"/>
</dbReference>
<evidence type="ECO:0000256" key="3">
    <source>
        <dbReference type="ARBA" id="ARBA00022737"/>
    </source>
</evidence>
<dbReference type="InterPro" id="IPR000156">
    <property type="entry name" value="Ran_bind_dom"/>
</dbReference>
<evidence type="ECO:0000256" key="8">
    <source>
        <dbReference type="ARBA" id="ARBA00023132"/>
    </source>
</evidence>
<dbReference type="PANTHER" id="PTHR23138:SF142">
    <property type="entry name" value="RAN-BINDING PROTEIN 3B-RELATED"/>
    <property type="match status" value="1"/>
</dbReference>
<dbReference type="InterPro" id="IPR045255">
    <property type="entry name" value="RanBP1-like"/>
</dbReference>
<dbReference type="GO" id="GO:0015031">
    <property type="term" value="P:protein transport"/>
    <property type="evidence" value="ECO:0007669"/>
    <property type="project" value="UniProtKB-KW"/>
</dbReference>
<keyword evidence="13" id="KW-1185">Reference proteome</keyword>
<dbReference type="GO" id="GO:0051028">
    <property type="term" value="P:mRNA transport"/>
    <property type="evidence" value="ECO:0007669"/>
    <property type="project" value="UniProtKB-KW"/>
</dbReference>
<dbReference type="Proteomes" id="UP000775213">
    <property type="component" value="Unassembled WGS sequence"/>
</dbReference>
<organism evidence="12 13">
    <name type="scientific">Dendrobium chrysotoxum</name>
    <name type="common">Orchid</name>
    <dbReference type="NCBI Taxonomy" id="161865"/>
    <lineage>
        <taxon>Eukaryota</taxon>
        <taxon>Viridiplantae</taxon>
        <taxon>Streptophyta</taxon>
        <taxon>Embryophyta</taxon>
        <taxon>Tracheophyta</taxon>
        <taxon>Spermatophyta</taxon>
        <taxon>Magnoliopsida</taxon>
        <taxon>Liliopsida</taxon>
        <taxon>Asparagales</taxon>
        <taxon>Orchidaceae</taxon>
        <taxon>Epidendroideae</taxon>
        <taxon>Malaxideae</taxon>
        <taxon>Dendrobiinae</taxon>
        <taxon>Dendrobium</taxon>
    </lineage>
</organism>
<comment type="subcellular location">
    <subcellularLocation>
        <location evidence="1">Nucleus</location>
        <location evidence="1">Nuclear pore complex</location>
    </subcellularLocation>
</comment>
<dbReference type="AlphaFoldDB" id="A0AAV7G7Y4"/>
<evidence type="ECO:0000256" key="4">
    <source>
        <dbReference type="ARBA" id="ARBA00022816"/>
    </source>
</evidence>
<evidence type="ECO:0000256" key="1">
    <source>
        <dbReference type="ARBA" id="ARBA00004567"/>
    </source>
</evidence>
<dbReference type="CDD" id="cd13169">
    <property type="entry name" value="RanBD_NUP50_plant"/>
    <property type="match status" value="1"/>
</dbReference>
<evidence type="ECO:0000256" key="7">
    <source>
        <dbReference type="ARBA" id="ARBA00023010"/>
    </source>
</evidence>
<feature type="region of interest" description="Disordered" evidence="10">
    <location>
        <begin position="64"/>
        <end position="88"/>
    </location>
</feature>
<feature type="compositionally biased region" description="Basic and acidic residues" evidence="10">
    <location>
        <begin position="243"/>
        <end position="281"/>
    </location>
</feature>
<comment type="caution">
    <text evidence="12">The sequence shown here is derived from an EMBL/GenBank/DDBJ whole genome shotgun (WGS) entry which is preliminary data.</text>
</comment>
<gene>
    <name evidence="12" type="ORF">IEQ34_013280</name>
</gene>
<dbReference type="EMBL" id="JAGFBR010000012">
    <property type="protein sequence ID" value="KAH0457965.1"/>
    <property type="molecule type" value="Genomic_DNA"/>
</dbReference>
<evidence type="ECO:0000256" key="6">
    <source>
        <dbReference type="ARBA" id="ARBA00022990"/>
    </source>
</evidence>
<dbReference type="Pfam" id="PF08911">
    <property type="entry name" value="NUP50"/>
    <property type="match status" value="1"/>
</dbReference>
<evidence type="ECO:0000256" key="2">
    <source>
        <dbReference type="ARBA" id="ARBA00022448"/>
    </source>
</evidence>
<protein>
    <recommendedName>
        <fullName evidence="11">RanBD1 domain-containing protein</fullName>
    </recommendedName>
</protein>
<evidence type="ECO:0000256" key="9">
    <source>
        <dbReference type="ARBA" id="ARBA00023242"/>
    </source>
</evidence>
<evidence type="ECO:0000256" key="10">
    <source>
        <dbReference type="SAM" id="MobiDB-lite"/>
    </source>
</evidence>
<sequence>MHSKHTGEKDGGGVIRVAWICRTYGLWKTEDLPTDEAYYETIVALNPKPNGFSVLRNTNTRRVAGRQISKDNPELDDDSSESEMGTFQKASEEVLATRRIVKVRRQQPVSSASSNPFAGIRLVSSTEPNVKAVAQVEPQNPTADIAVLEESNSASDKHGEHNEIKNGVLFDESNGAGKTNKHSECNTGTREATNNETVSNTAVEEVFQSLEPAVGVTYDNNGADGQLRGDPDNQNTEEADGQAVEKPKDVCEETQKEDGKMSGKEVAESEKREAEENDMKEASGTASTFSSFQRLSSSQNAFTSLSGTGFGTSSFSFGSVKEGSVFGSFSFASSNNGASSLPLFGFSGMDAVKTGADGGPSLQEVAVETGEENENSVFTADATLYEYLDGSWKERGRGEIKVNTSMSGEKARLVMRARGNYRLILNASLYPDMTLANMDKKGITFSCINIAGEGRAGLTTCALKFKDSSFVEEFSGVVTEHKGKKAIALKTPENSPKASDEQREDFV</sequence>
<feature type="region of interest" description="Disordered" evidence="10">
    <location>
        <begin position="170"/>
        <end position="192"/>
    </location>
</feature>
<accession>A0AAV7G7Y4</accession>
<keyword evidence="9" id="KW-0539">Nucleus</keyword>
<dbReference type="InterPro" id="IPR015007">
    <property type="entry name" value="NUP2/50/61"/>
</dbReference>
<keyword evidence="7" id="KW-0811">Translocation</keyword>
<keyword evidence="2" id="KW-0813">Transport</keyword>
<dbReference type="InterPro" id="IPR045207">
    <property type="entry name" value="RanBD_NUP50_plant"/>
</dbReference>
<keyword evidence="5" id="KW-0653">Protein transport</keyword>
<feature type="domain" description="RanBD1" evidence="11">
    <location>
        <begin position="360"/>
        <end position="480"/>
    </location>
</feature>
<keyword evidence="3" id="KW-0677">Repeat</keyword>
<name>A0AAV7G7Y4_DENCH</name>
<dbReference type="SMART" id="SM00160">
    <property type="entry name" value="RanBD"/>
    <property type="match status" value="1"/>
</dbReference>
<dbReference type="InterPro" id="IPR011993">
    <property type="entry name" value="PH-like_dom_sf"/>
</dbReference>
<feature type="region of interest" description="Disordered" evidence="10">
    <location>
        <begin position="215"/>
        <end position="287"/>
    </location>
</feature>
<evidence type="ECO:0000256" key="5">
    <source>
        <dbReference type="ARBA" id="ARBA00022927"/>
    </source>
</evidence>
<dbReference type="PROSITE" id="PS50196">
    <property type="entry name" value="RANBD1"/>
    <property type="match status" value="1"/>
</dbReference>
<dbReference type="Gene3D" id="2.30.29.30">
    <property type="entry name" value="Pleckstrin-homology domain (PH domain)/Phosphotyrosine-binding domain (PTB)"/>
    <property type="match status" value="1"/>
</dbReference>
<reference evidence="12 13" key="1">
    <citation type="journal article" date="2021" name="Hortic Res">
        <title>Chromosome-scale assembly of the Dendrobium chrysotoxum genome enhances the understanding of orchid evolution.</title>
        <authorList>
            <person name="Zhang Y."/>
            <person name="Zhang G.Q."/>
            <person name="Zhang D."/>
            <person name="Liu X.D."/>
            <person name="Xu X.Y."/>
            <person name="Sun W.H."/>
            <person name="Yu X."/>
            <person name="Zhu X."/>
            <person name="Wang Z.W."/>
            <person name="Zhao X."/>
            <person name="Zhong W.Y."/>
            <person name="Chen H."/>
            <person name="Yin W.L."/>
            <person name="Huang T."/>
            <person name="Niu S.C."/>
            <person name="Liu Z.J."/>
        </authorList>
    </citation>
    <scope>NUCLEOTIDE SEQUENCE [LARGE SCALE GENOMIC DNA]</scope>
    <source>
        <strain evidence="12">Lindl</strain>
    </source>
</reference>
<feature type="compositionally biased region" description="Basic and acidic residues" evidence="10">
    <location>
        <begin position="498"/>
        <end position="507"/>
    </location>
</feature>
<evidence type="ECO:0000313" key="12">
    <source>
        <dbReference type="EMBL" id="KAH0457965.1"/>
    </source>
</evidence>
<evidence type="ECO:0000313" key="13">
    <source>
        <dbReference type="Proteomes" id="UP000775213"/>
    </source>
</evidence>
<dbReference type="SUPFAM" id="SSF50729">
    <property type="entry name" value="PH domain-like"/>
    <property type="match status" value="1"/>
</dbReference>
<dbReference type="GO" id="GO:0005643">
    <property type="term" value="C:nuclear pore"/>
    <property type="evidence" value="ECO:0007669"/>
    <property type="project" value="UniProtKB-SubCell"/>
</dbReference>
<feature type="region of interest" description="Disordered" evidence="10">
    <location>
        <begin position="488"/>
        <end position="507"/>
    </location>
</feature>
<dbReference type="PANTHER" id="PTHR23138">
    <property type="entry name" value="RAN BINDING PROTEIN"/>
    <property type="match status" value="1"/>
</dbReference>
<evidence type="ECO:0000259" key="11">
    <source>
        <dbReference type="PROSITE" id="PS50196"/>
    </source>
</evidence>